<dbReference type="AlphaFoldDB" id="A0A3A1UWN9"/>
<feature type="compositionally biased region" description="Basic and acidic residues" evidence="1">
    <location>
        <begin position="36"/>
        <end position="45"/>
    </location>
</feature>
<dbReference type="InterPro" id="IPR049825">
    <property type="entry name" value="Lasso_PadeA-like"/>
</dbReference>
<dbReference type="Proteomes" id="UP000266482">
    <property type="component" value="Unassembled WGS sequence"/>
</dbReference>
<feature type="region of interest" description="Disordered" evidence="1">
    <location>
        <begin position="19"/>
        <end position="45"/>
    </location>
</feature>
<gene>
    <name evidence="2" type="ORF">D3P08_11365</name>
</gene>
<evidence type="ECO:0000313" key="2">
    <source>
        <dbReference type="EMBL" id="RIX52615.1"/>
    </source>
</evidence>
<dbReference type="OrthoDB" id="2913105at2"/>
<comment type="caution">
    <text evidence="2">The sequence shown here is derived from an EMBL/GenBank/DDBJ whole genome shotgun (WGS) entry which is preliminary data.</text>
</comment>
<keyword evidence="3" id="KW-1185">Reference proteome</keyword>
<protein>
    <submittedName>
        <fullName evidence="2">Paeninodin family lasso peptide</fullName>
    </submittedName>
</protein>
<name>A0A3A1UWN9_9BACL</name>
<evidence type="ECO:0000313" key="3">
    <source>
        <dbReference type="Proteomes" id="UP000266482"/>
    </source>
</evidence>
<dbReference type="RefSeq" id="WP_119599824.1">
    <property type="nucleotide sequence ID" value="NZ_QXQA01000006.1"/>
</dbReference>
<dbReference type="NCBIfam" id="NF033524">
    <property type="entry name" value="lasso_PadeA_fam"/>
    <property type="match status" value="1"/>
</dbReference>
<proteinExistence type="predicted"/>
<reference evidence="2 3" key="1">
    <citation type="submission" date="2018-09" db="EMBL/GenBank/DDBJ databases">
        <title>Paenibacillus aracenensis nov. sp. isolated from a cave in southern Spain.</title>
        <authorList>
            <person name="Jurado V."/>
            <person name="Gutierrez-Patricio S."/>
            <person name="Gonzalez-Pimentel J.L."/>
            <person name="Miller A.Z."/>
            <person name="Laiz L."/>
            <person name="Saiz-Jimenez C."/>
        </authorList>
    </citation>
    <scope>NUCLEOTIDE SEQUENCE [LARGE SCALE GENOMIC DNA]</scope>
    <source>
        <strain evidence="2 3">DSM 22867</strain>
    </source>
</reference>
<organism evidence="2 3">
    <name type="scientific">Paenibacillus nanensis</name>
    <dbReference type="NCBI Taxonomy" id="393251"/>
    <lineage>
        <taxon>Bacteria</taxon>
        <taxon>Bacillati</taxon>
        <taxon>Bacillota</taxon>
        <taxon>Bacilli</taxon>
        <taxon>Bacillales</taxon>
        <taxon>Paenibacillaceae</taxon>
        <taxon>Paenibacillus</taxon>
    </lineage>
</organism>
<evidence type="ECO:0000256" key="1">
    <source>
        <dbReference type="SAM" id="MobiDB-lite"/>
    </source>
</evidence>
<accession>A0A3A1UWN9</accession>
<dbReference type="EMBL" id="QXQA01000006">
    <property type="protein sequence ID" value="RIX52615.1"/>
    <property type="molecule type" value="Genomic_DNA"/>
</dbReference>
<sequence length="45" mass="5017">MKKAWQQPQLEVLNVNRTMAGPGIKNPDAVQPDPDANEHDVVNYS</sequence>